<dbReference type="GO" id="GO:0005975">
    <property type="term" value="P:carbohydrate metabolic process"/>
    <property type="evidence" value="ECO:0007669"/>
    <property type="project" value="InterPro"/>
</dbReference>
<evidence type="ECO:0000313" key="9">
    <source>
        <dbReference type="EMBL" id="KAG9326774.1"/>
    </source>
</evidence>
<evidence type="ECO:0000256" key="5">
    <source>
        <dbReference type="PIRSR" id="PIRSR607724-2"/>
    </source>
</evidence>
<evidence type="ECO:0000256" key="4">
    <source>
        <dbReference type="PIRSR" id="PIRSR607724-1"/>
    </source>
</evidence>
<sequence>MSDPQEYPFPKDFQDCWDRHHVRLPCSRHTSSPTSAGWAEIIQGLTTPITNAQELSKMMALWNEGDDAAWNTNALDAFLNTKADRQTLCEQSKVRGRHGYDSPLAGLEDSELDEDSESQGLDRDQDGDINMSSAPNIPENENYYHNAETAEDQFLDREERTRFFNVILPRMQTLALRLPELVKKPIPFLKEQEDSAVTLSQEQIACLLANAFFCTFPCRNAPKPYHSNAHHSRKRPFSGAASSEKGKKVTGNSTHDRREFEGRTLNETPSDAHGAASGMDRNIHSMDAARKPLQTSLLNYFSRKEPITSGNGTESPKRRDTTASNAPVFALRTGHDGRDKDRGSNREEHATRGGRNERSNRKESFPRYPSINFSSLFYNPDEAAPCTSTNAAKLRCILHYFDRVTSQMPQGAVTYHRQVLNTPITLRQDERLREDVFSYVHVRVERDSPLEDDSPLGALQLDFANKVIGGGVLDRGSVQEEIRFVICPELIISRLFAQRLQDNEAVLIKGAERYSNYNGYARTFEWHSNYVDTTPRDQLGRRKTEICAIDALPFKSKDQRLEQFSEEYVLREINKAVAGFRRSPITASEWGLCMAEDPVAMTPLIATGNWGCGAFGGHLQLKFLIQLLAASVCGGYSTDDVDDGLALGRGIIYYTYGLDDLAKEIEAFVSHLQVSPRTFEPSLLLECILQYPRRSSQGQIIGLPDKSLLDYICTAFGFHSDSTQTSSLDASLGQSSISSFNASF</sequence>
<proteinExistence type="inferred from homology"/>
<name>A0A9P8ACE5_MORAP</name>
<dbReference type="GO" id="GO:0004649">
    <property type="term" value="F:poly(ADP-ribose) glycohydrolase activity"/>
    <property type="evidence" value="ECO:0007669"/>
    <property type="project" value="UniProtKB-EC"/>
</dbReference>
<feature type="compositionally biased region" description="Basic and acidic residues" evidence="6">
    <location>
        <begin position="333"/>
        <end position="365"/>
    </location>
</feature>
<dbReference type="AlphaFoldDB" id="A0A9P8ACE5"/>
<feature type="compositionally biased region" description="Acidic residues" evidence="6">
    <location>
        <begin position="108"/>
        <end position="117"/>
    </location>
</feature>
<feature type="active site" evidence="4">
    <location>
        <position position="480"/>
    </location>
</feature>
<evidence type="ECO:0000259" key="7">
    <source>
        <dbReference type="Pfam" id="PF05028"/>
    </source>
</evidence>
<accession>A0A9P8ACE5</accession>
<dbReference type="InterPro" id="IPR007724">
    <property type="entry name" value="Poly_GlycHdrlase"/>
</dbReference>
<dbReference type="GO" id="GO:1990966">
    <property type="term" value="P:ATP generation from poly-ADP-D-ribose"/>
    <property type="evidence" value="ECO:0007669"/>
    <property type="project" value="TreeGrafter"/>
</dbReference>
<dbReference type="InterPro" id="IPR046372">
    <property type="entry name" value="PARG_cat_C"/>
</dbReference>
<comment type="caution">
    <text evidence="9">The sequence shown here is derived from an EMBL/GenBank/DDBJ whole genome shotgun (WGS) entry which is preliminary data.</text>
</comment>
<comment type="similarity">
    <text evidence="1">Belongs to the poly(ADP-ribose) glycohydrolase family.</text>
</comment>
<dbReference type="GO" id="GO:0009225">
    <property type="term" value="P:nucleotide-sugar metabolic process"/>
    <property type="evidence" value="ECO:0007669"/>
    <property type="project" value="TreeGrafter"/>
</dbReference>
<feature type="domain" description="PARG helical" evidence="8">
    <location>
        <begin position="155"/>
        <end position="238"/>
    </location>
</feature>
<gene>
    <name evidence="9" type="ORF">KVV02_008664</name>
</gene>
<dbReference type="Proteomes" id="UP000717515">
    <property type="component" value="Unassembled WGS sequence"/>
</dbReference>
<feature type="binding site" evidence="5">
    <location>
        <position position="479"/>
    </location>
    <ligand>
        <name>substrate</name>
    </ligand>
</feature>
<dbReference type="GO" id="GO:0005737">
    <property type="term" value="C:cytoplasm"/>
    <property type="evidence" value="ECO:0007669"/>
    <property type="project" value="TreeGrafter"/>
</dbReference>
<feature type="binding site" evidence="5">
    <location>
        <position position="465"/>
    </location>
    <ligand>
        <name>substrate</name>
    </ligand>
</feature>
<feature type="active site" evidence="4">
    <location>
        <position position="481"/>
    </location>
</feature>
<reference evidence="9" key="1">
    <citation type="submission" date="2021-07" db="EMBL/GenBank/DDBJ databases">
        <title>Draft genome of Mortierella alpina, strain LL118, isolated from an aspen leaf litter sample.</title>
        <authorList>
            <person name="Yang S."/>
            <person name="Vinatzer B.A."/>
        </authorList>
    </citation>
    <scope>NUCLEOTIDE SEQUENCE</scope>
    <source>
        <strain evidence="9">LL118</strain>
    </source>
</reference>
<feature type="domain" description="PARG catalytic Macro" evidence="7">
    <location>
        <begin position="441"/>
        <end position="634"/>
    </location>
</feature>
<feature type="domain" description="PARG helical" evidence="8">
    <location>
        <begin position="358"/>
        <end position="417"/>
    </location>
</feature>
<dbReference type="PANTHER" id="PTHR12837">
    <property type="entry name" value="POLY ADP-RIBOSE GLYCOHYDROLASE"/>
    <property type="match status" value="1"/>
</dbReference>
<keyword evidence="3" id="KW-0378">Hydrolase</keyword>
<dbReference type="InterPro" id="IPR048362">
    <property type="entry name" value="PARG_helical"/>
</dbReference>
<evidence type="ECO:0000259" key="8">
    <source>
        <dbReference type="Pfam" id="PF20811"/>
    </source>
</evidence>
<organism evidence="9 10">
    <name type="scientific">Mortierella alpina</name>
    <name type="common">Oleaginous fungus</name>
    <name type="synonym">Mortierella renispora</name>
    <dbReference type="NCBI Taxonomy" id="64518"/>
    <lineage>
        <taxon>Eukaryota</taxon>
        <taxon>Fungi</taxon>
        <taxon>Fungi incertae sedis</taxon>
        <taxon>Mucoromycota</taxon>
        <taxon>Mortierellomycotina</taxon>
        <taxon>Mortierellomycetes</taxon>
        <taxon>Mortierellales</taxon>
        <taxon>Mortierellaceae</taxon>
        <taxon>Mortierella</taxon>
    </lineage>
</organism>
<dbReference type="EC" id="3.2.1.143" evidence="2"/>
<feature type="region of interest" description="Disordered" evidence="6">
    <location>
        <begin position="94"/>
        <end position="144"/>
    </location>
</feature>
<dbReference type="PANTHER" id="PTHR12837:SF0">
    <property type="entry name" value="POLY(ADP-RIBOSE) GLYCOHYDROLASE"/>
    <property type="match status" value="1"/>
</dbReference>
<feature type="binding site" evidence="5">
    <location>
        <position position="520"/>
    </location>
    <ligand>
        <name>substrate</name>
    </ligand>
</feature>
<dbReference type="GO" id="GO:0005634">
    <property type="term" value="C:nucleus"/>
    <property type="evidence" value="ECO:0007669"/>
    <property type="project" value="TreeGrafter"/>
</dbReference>
<dbReference type="Pfam" id="PF20811">
    <property type="entry name" value="PARG_cat_N"/>
    <property type="match status" value="2"/>
</dbReference>
<feature type="region of interest" description="Disordered" evidence="6">
    <location>
        <begin position="301"/>
        <end position="366"/>
    </location>
</feature>
<evidence type="ECO:0000313" key="10">
    <source>
        <dbReference type="Proteomes" id="UP000717515"/>
    </source>
</evidence>
<evidence type="ECO:0000256" key="6">
    <source>
        <dbReference type="SAM" id="MobiDB-lite"/>
    </source>
</evidence>
<evidence type="ECO:0000256" key="3">
    <source>
        <dbReference type="ARBA" id="ARBA00022801"/>
    </source>
</evidence>
<feature type="region of interest" description="Disordered" evidence="6">
    <location>
        <begin position="225"/>
        <end position="279"/>
    </location>
</feature>
<protein>
    <recommendedName>
        <fullName evidence="2">poly(ADP-ribose) glycohydrolase</fullName>
        <ecNumber evidence="2">3.2.1.143</ecNumber>
    </recommendedName>
</protein>
<dbReference type="GO" id="GO:0006282">
    <property type="term" value="P:regulation of DNA repair"/>
    <property type="evidence" value="ECO:0007669"/>
    <property type="project" value="InterPro"/>
</dbReference>
<feature type="active site" evidence="4">
    <location>
        <position position="462"/>
    </location>
</feature>
<evidence type="ECO:0000256" key="2">
    <source>
        <dbReference type="ARBA" id="ARBA00012255"/>
    </source>
</evidence>
<dbReference type="Pfam" id="PF05028">
    <property type="entry name" value="PARG_cat_C"/>
    <property type="match status" value="1"/>
</dbReference>
<feature type="compositionally biased region" description="Basic and acidic residues" evidence="6">
    <location>
        <begin position="254"/>
        <end position="264"/>
    </location>
</feature>
<dbReference type="EMBL" id="JAIFTL010000014">
    <property type="protein sequence ID" value="KAG9326774.1"/>
    <property type="molecule type" value="Genomic_DNA"/>
</dbReference>
<evidence type="ECO:0000256" key="1">
    <source>
        <dbReference type="ARBA" id="ARBA00009545"/>
    </source>
</evidence>